<sequence length="445" mass="48718">MKRSKTVLLLSSHLAIAVIALLIARPGESGGGEAAGSGPASQAASSKSGGDKAAAGGRTKSGSFQASVTWRGGEYARAWKALRTAKLPTGERIRMQRELLKQWAALDLEAAIEAALGEAWDKDDGEYYDPTGSLLEVFADEFGKDPAGTWEMLRGRQFDVATGMLRHVWIGALGTKDPVFLASKLGELSWRDREKALNSCRRGFKPGTESGEKLFETLARLPEEVVSADDLVAFSAGGRLDSTPDELKQEILSLGPDEQRMAKVLAIQWGRMLASLGVAEIETQLASLPEALRSEVVWAAFNSTDSAESTLGLATMLADQGAWQKLEQRETTGMIQHIARNGAAQEVADWATTLPVRKETIELFHRSVDRYLNQNMEGAREWLANIPPGVWRDRAYAEYSQQALNAHNNPEASRWALDQIGDTGFKSEAESWRSQWEKRTGWKGN</sequence>
<gene>
    <name evidence="3" type="ORF">OJ996_21965</name>
</gene>
<evidence type="ECO:0000313" key="3">
    <source>
        <dbReference type="EMBL" id="MCW1916271.1"/>
    </source>
</evidence>
<dbReference type="RefSeq" id="WP_264515841.1">
    <property type="nucleotide sequence ID" value="NZ_JAPDDR010000013.1"/>
</dbReference>
<protein>
    <recommendedName>
        <fullName evidence="5">DUF4034 domain-containing protein</fullName>
    </recommendedName>
</protein>
<proteinExistence type="predicted"/>
<name>A0ABT3G8T8_9BACT</name>
<feature type="compositionally biased region" description="Low complexity" evidence="1">
    <location>
        <begin position="36"/>
        <end position="58"/>
    </location>
</feature>
<accession>A0ABT3G8T8</accession>
<evidence type="ECO:0000256" key="1">
    <source>
        <dbReference type="SAM" id="MobiDB-lite"/>
    </source>
</evidence>
<keyword evidence="4" id="KW-1185">Reference proteome</keyword>
<keyword evidence="2" id="KW-0732">Signal</keyword>
<feature type="region of interest" description="Disordered" evidence="1">
    <location>
        <begin position="30"/>
        <end position="60"/>
    </location>
</feature>
<organism evidence="3 4">
    <name type="scientific">Luteolibacter rhizosphaerae</name>
    <dbReference type="NCBI Taxonomy" id="2989719"/>
    <lineage>
        <taxon>Bacteria</taxon>
        <taxon>Pseudomonadati</taxon>
        <taxon>Verrucomicrobiota</taxon>
        <taxon>Verrucomicrobiia</taxon>
        <taxon>Verrucomicrobiales</taxon>
        <taxon>Verrucomicrobiaceae</taxon>
        <taxon>Luteolibacter</taxon>
    </lineage>
</organism>
<evidence type="ECO:0008006" key="5">
    <source>
        <dbReference type="Google" id="ProtNLM"/>
    </source>
</evidence>
<feature type="signal peptide" evidence="2">
    <location>
        <begin position="1"/>
        <end position="20"/>
    </location>
</feature>
<evidence type="ECO:0000256" key="2">
    <source>
        <dbReference type="SAM" id="SignalP"/>
    </source>
</evidence>
<evidence type="ECO:0000313" key="4">
    <source>
        <dbReference type="Proteomes" id="UP001165653"/>
    </source>
</evidence>
<comment type="caution">
    <text evidence="3">The sequence shown here is derived from an EMBL/GenBank/DDBJ whole genome shotgun (WGS) entry which is preliminary data.</text>
</comment>
<feature type="chain" id="PRO_5045214512" description="DUF4034 domain-containing protein" evidence="2">
    <location>
        <begin position="21"/>
        <end position="445"/>
    </location>
</feature>
<dbReference type="Proteomes" id="UP001165653">
    <property type="component" value="Unassembled WGS sequence"/>
</dbReference>
<dbReference type="EMBL" id="JAPDDR010000013">
    <property type="protein sequence ID" value="MCW1916271.1"/>
    <property type="molecule type" value="Genomic_DNA"/>
</dbReference>
<reference evidence="3" key="1">
    <citation type="submission" date="2022-10" db="EMBL/GenBank/DDBJ databases">
        <title>Luteolibacter sp. GHJ8, whole genome shotgun sequencing project.</title>
        <authorList>
            <person name="Zhao G."/>
            <person name="Shen L."/>
        </authorList>
    </citation>
    <scope>NUCLEOTIDE SEQUENCE</scope>
    <source>
        <strain evidence="3">GHJ8</strain>
    </source>
</reference>